<proteinExistence type="predicted"/>
<dbReference type="Proteomes" id="UP001295469">
    <property type="component" value="Chromosome C03"/>
</dbReference>
<organism evidence="1">
    <name type="scientific">Brassica napus</name>
    <name type="common">Rape</name>
    <dbReference type="NCBI Taxonomy" id="3708"/>
    <lineage>
        <taxon>Eukaryota</taxon>
        <taxon>Viridiplantae</taxon>
        <taxon>Streptophyta</taxon>
        <taxon>Embryophyta</taxon>
        <taxon>Tracheophyta</taxon>
        <taxon>Spermatophyta</taxon>
        <taxon>Magnoliopsida</taxon>
        <taxon>eudicotyledons</taxon>
        <taxon>Gunneridae</taxon>
        <taxon>Pentapetalae</taxon>
        <taxon>rosids</taxon>
        <taxon>malvids</taxon>
        <taxon>Brassicales</taxon>
        <taxon>Brassicaceae</taxon>
        <taxon>Brassiceae</taxon>
        <taxon>Brassica</taxon>
    </lineage>
</organism>
<name>A0A816IIJ0_BRANA</name>
<dbReference type="AlphaFoldDB" id="A0A816IIJ0"/>
<gene>
    <name evidence="1" type="ORF">DARMORV10_C03P67980.1</name>
</gene>
<dbReference type="SMR" id="A0A816IIJ0"/>
<reference evidence="1" key="1">
    <citation type="submission" date="2021-01" db="EMBL/GenBank/DDBJ databases">
        <authorList>
            <consortium name="Genoscope - CEA"/>
            <person name="William W."/>
        </authorList>
    </citation>
    <scope>NUCLEOTIDE SEQUENCE</scope>
</reference>
<dbReference type="EMBL" id="HG994367">
    <property type="protein sequence ID" value="CAF1708302.1"/>
    <property type="molecule type" value="Genomic_DNA"/>
</dbReference>
<protein>
    <submittedName>
        <fullName evidence="1">(rape) hypothetical protein</fullName>
    </submittedName>
</protein>
<evidence type="ECO:0000313" key="1">
    <source>
        <dbReference type="EMBL" id="CAF1708302.1"/>
    </source>
</evidence>
<accession>A0A816IIJ0</accession>
<sequence length="122" mass="14140">MQEQWPLPRSLFATRRNNYFKLCNSVVAICFNDLTKMVEVPAVANPIPLRCLGSEMLSRYFIIFTEFVLISLICSRLIPENPSFSDIIGAVCDIRAKYNDHTQTTQRVFQEAPTRNFIFHLH</sequence>